<dbReference type="Gene3D" id="3.30.990.10">
    <property type="entry name" value="Formiminotransferase, N-terminal subdomain"/>
    <property type="match status" value="1"/>
</dbReference>
<dbReference type="Proteomes" id="UP001174909">
    <property type="component" value="Unassembled WGS sequence"/>
</dbReference>
<evidence type="ECO:0000313" key="3">
    <source>
        <dbReference type="Proteomes" id="UP001174909"/>
    </source>
</evidence>
<protein>
    <submittedName>
        <fullName evidence="2">Formimidoyltransferase-cyclodeaminase</fullName>
    </submittedName>
</protein>
<dbReference type="InterPro" id="IPR012886">
    <property type="entry name" value="Formiminotransferase_N"/>
</dbReference>
<keyword evidence="3" id="KW-1185">Reference proteome</keyword>
<dbReference type="PANTHER" id="PTHR12234:SF0">
    <property type="entry name" value="FORMIMIDOYLTRANSFERASE-CYCLODEAMINASE"/>
    <property type="match status" value="1"/>
</dbReference>
<dbReference type="InterPro" id="IPR051623">
    <property type="entry name" value="FTCD"/>
</dbReference>
<organism evidence="2 3">
    <name type="scientific">Geodia barretti</name>
    <name type="common">Barrett's horny sponge</name>
    <dbReference type="NCBI Taxonomy" id="519541"/>
    <lineage>
        <taxon>Eukaryota</taxon>
        <taxon>Metazoa</taxon>
        <taxon>Porifera</taxon>
        <taxon>Demospongiae</taxon>
        <taxon>Heteroscleromorpha</taxon>
        <taxon>Tetractinellida</taxon>
        <taxon>Astrophorina</taxon>
        <taxon>Geodiidae</taxon>
        <taxon>Geodia</taxon>
    </lineage>
</organism>
<gene>
    <name evidence="2" type="ORF">GBAR_LOCUS25773</name>
</gene>
<sequence>MSGGREKIVECVPNFSEGRRADVVEAIAAAVRETEGCSLLDVAPGDSTNRTVYTFVGRPESVLEGALAAARVAFKLIDMTKQKGEHPRLGALDVCPFIPVANVTMEECAELSRR</sequence>
<dbReference type="SUPFAM" id="SSF55116">
    <property type="entry name" value="Formiminotransferase domain of formiminotransferase-cyclodeaminase"/>
    <property type="match status" value="1"/>
</dbReference>
<accession>A0AA35TE06</accession>
<proteinExistence type="predicted"/>
<dbReference type="Pfam" id="PF07837">
    <property type="entry name" value="FTCD_N"/>
    <property type="match status" value="1"/>
</dbReference>
<dbReference type="EMBL" id="CASHTH010003574">
    <property type="protein sequence ID" value="CAI8046580.1"/>
    <property type="molecule type" value="Genomic_DNA"/>
</dbReference>
<feature type="non-terminal residue" evidence="2">
    <location>
        <position position="1"/>
    </location>
</feature>
<evidence type="ECO:0000313" key="2">
    <source>
        <dbReference type="EMBL" id="CAI8046580.1"/>
    </source>
</evidence>
<evidence type="ECO:0000259" key="1">
    <source>
        <dbReference type="SMART" id="SM01222"/>
    </source>
</evidence>
<dbReference type="SMART" id="SM01222">
    <property type="entry name" value="FTCD_N"/>
    <property type="match status" value="1"/>
</dbReference>
<dbReference type="AlphaFoldDB" id="A0AA35TE06"/>
<dbReference type="InterPro" id="IPR022384">
    <property type="entry name" value="FormiminoTrfase_cat_dom_sf"/>
</dbReference>
<feature type="domain" description="Formiminotransferase N-terminal subdomain" evidence="1">
    <location>
        <begin position="7"/>
        <end position="114"/>
    </location>
</feature>
<dbReference type="GO" id="GO:0005542">
    <property type="term" value="F:folic acid binding"/>
    <property type="evidence" value="ECO:0007669"/>
    <property type="project" value="InterPro"/>
</dbReference>
<dbReference type="InterPro" id="IPR037064">
    <property type="entry name" value="Formiminotransferase_N_sf"/>
</dbReference>
<comment type="caution">
    <text evidence="2">The sequence shown here is derived from an EMBL/GenBank/DDBJ whole genome shotgun (WGS) entry which is preliminary data.</text>
</comment>
<name>A0AA35TE06_GEOBA</name>
<dbReference type="PANTHER" id="PTHR12234">
    <property type="entry name" value="FORMIMINOTRANSFERASE-CYCLODEAMINASE"/>
    <property type="match status" value="1"/>
</dbReference>
<dbReference type="GO" id="GO:0016740">
    <property type="term" value="F:transferase activity"/>
    <property type="evidence" value="ECO:0007669"/>
    <property type="project" value="InterPro"/>
</dbReference>
<reference evidence="2" key="1">
    <citation type="submission" date="2023-03" db="EMBL/GenBank/DDBJ databases">
        <authorList>
            <person name="Steffen K."/>
            <person name="Cardenas P."/>
        </authorList>
    </citation>
    <scope>NUCLEOTIDE SEQUENCE</scope>
</reference>